<keyword evidence="1" id="KW-0812">Transmembrane</keyword>
<name>A0A7M2XT01_9NOCA</name>
<protein>
    <recommendedName>
        <fullName evidence="4">Poly-beta-1,6-N-acetyl-D-glucosamine biosynthesis protein PgaD</fullName>
    </recommendedName>
</protein>
<sequence length="169" mass="19876">MTTRPSYIRHHVDEEHVTVDWFFGRQRLGTKATQLVLVLLGWFFTVLPVVITASALLNRTNDNRGWWGYHEGFVMWDLTMAVLGILICFFVVGFFVLHVIDRAGARRRAKENTYDEPRLKQRLQITADWYTDKFGPEAERGQQTRIRIEPWGDIETYELRGLYRQNGVE</sequence>
<dbReference type="AlphaFoldDB" id="A0A7M2XT01"/>
<feature type="transmembrane region" description="Helical" evidence="1">
    <location>
        <begin position="35"/>
        <end position="58"/>
    </location>
</feature>
<keyword evidence="3" id="KW-1185">Reference proteome</keyword>
<accession>A0A7M2XT01</accession>
<evidence type="ECO:0000313" key="3">
    <source>
        <dbReference type="Proteomes" id="UP000593818"/>
    </source>
</evidence>
<evidence type="ECO:0000256" key="1">
    <source>
        <dbReference type="SAM" id="Phobius"/>
    </source>
</evidence>
<dbReference type="Proteomes" id="UP000593818">
    <property type="component" value="Chromosome"/>
</dbReference>
<organism evidence="2 3">
    <name type="scientific">Rhodococcus pyridinivorans</name>
    <dbReference type="NCBI Taxonomy" id="103816"/>
    <lineage>
        <taxon>Bacteria</taxon>
        <taxon>Bacillati</taxon>
        <taxon>Actinomycetota</taxon>
        <taxon>Actinomycetes</taxon>
        <taxon>Mycobacteriales</taxon>
        <taxon>Nocardiaceae</taxon>
        <taxon>Rhodococcus</taxon>
    </lineage>
</organism>
<evidence type="ECO:0000313" key="2">
    <source>
        <dbReference type="EMBL" id="QOW00900.1"/>
    </source>
</evidence>
<reference evidence="2 3" key="1">
    <citation type="submission" date="2020-10" db="EMBL/GenBank/DDBJ databases">
        <title>Whole genome sequence of oil-degrading bacteria Rhodococcus pyridinivorans strain 5Ap.</title>
        <authorList>
            <person name="Akhremchuk A.E."/>
            <person name="Valentovich L.N."/>
            <person name="Charniauskaya M.I."/>
            <person name="Bukliarevich H.A."/>
            <person name="Titok M.A."/>
        </authorList>
    </citation>
    <scope>NUCLEOTIDE SEQUENCE [LARGE SCALE GENOMIC DNA]</scope>
    <source>
        <strain evidence="2 3">5Ap</strain>
    </source>
</reference>
<dbReference type="EMBL" id="CP063450">
    <property type="protein sequence ID" value="QOW00900.1"/>
    <property type="molecule type" value="Genomic_DNA"/>
</dbReference>
<keyword evidence="1" id="KW-0472">Membrane</keyword>
<keyword evidence="1" id="KW-1133">Transmembrane helix</keyword>
<gene>
    <name evidence="2" type="ORF">INP59_11685</name>
</gene>
<dbReference type="RefSeq" id="WP_193903754.1">
    <property type="nucleotide sequence ID" value="NZ_CP063450.1"/>
</dbReference>
<feature type="transmembrane region" description="Helical" evidence="1">
    <location>
        <begin position="78"/>
        <end position="100"/>
    </location>
</feature>
<evidence type="ECO:0008006" key="4">
    <source>
        <dbReference type="Google" id="ProtNLM"/>
    </source>
</evidence>
<proteinExistence type="predicted"/>